<protein>
    <submittedName>
        <fullName evidence="1">Uncharacterized protein</fullName>
    </submittedName>
</protein>
<proteinExistence type="predicted"/>
<accession>A0A5B8R5H8</accession>
<reference evidence="1" key="1">
    <citation type="journal article" date="2019" name="Ecotoxicol. Environ. Saf.">
        <title>Microbial characterization of heavy metal resistant bacterial strains isolated from an electroplating wastewater treatment plant.</title>
        <authorList>
            <person name="Cai X."/>
            <person name="Zheng X."/>
            <person name="Zhang D."/>
            <person name="Iqbal W."/>
            <person name="Liu C."/>
            <person name="Yang B."/>
            <person name="Zhao X."/>
            <person name="Lu X."/>
            <person name="Mao Y."/>
        </authorList>
    </citation>
    <scope>NUCLEOTIDE SEQUENCE [LARGE SCALE GENOMIC DNA]</scope>
    <source>
        <strain evidence="1">Ni1-3</strain>
    </source>
</reference>
<gene>
    <name evidence="1" type="ORF">D0436_22115</name>
</gene>
<dbReference type="RefSeq" id="WP_037426827.1">
    <property type="nucleotide sequence ID" value="NZ_CP076856.1"/>
</dbReference>
<dbReference type="AlphaFoldDB" id="A0A5B8R5H8"/>
<name>A0A5B8R5H8_9GAMM</name>
<evidence type="ECO:0000313" key="1">
    <source>
        <dbReference type="EMBL" id="QDZ92931.1"/>
    </source>
</evidence>
<organism evidence="1">
    <name type="scientific">Shewanella decolorationis</name>
    <dbReference type="NCBI Taxonomy" id="256839"/>
    <lineage>
        <taxon>Bacteria</taxon>
        <taxon>Pseudomonadati</taxon>
        <taxon>Pseudomonadota</taxon>
        <taxon>Gammaproteobacteria</taxon>
        <taxon>Alteromonadales</taxon>
        <taxon>Shewanellaceae</taxon>
        <taxon>Shewanella</taxon>
    </lineage>
</organism>
<sequence length="65" mass="6917">MSTLSAIFFSDLNVLVTASEKCVAITSSKVGFDVSSSDHGELAERLSVWAKSQNILSPEETLGVI</sequence>
<dbReference type="EMBL" id="CP031775">
    <property type="protein sequence ID" value="QDZ92931.1"/>
    <property type="molecule type" value="Genomic_DNA"/>
</dbReference>